<dbReference type="Proteomes" id="UP000306985">
    <property type="component" value="Unassembled WGS sequence"/>
</dbReference>
<comment type="caution">
    <text evidence="9">The sequence shown here is derived from an EMBL/GenBank/DDBJ whole genome shotgun (WGS) entry which is preliminary data.</text>
</comment>
<dbReference type="InterPro" id="IPR004776">
    <property type="entry name" value="Mem_transp_PIN-like"/>
</dbReference>
<reference evidence="9 10" key="1">
    <citation type="submission" date="2019-05" db="EMBL/GenBank/DDBJ databases">
        <title>Nakamurella sp. N5BH11, whole genome shotgun sequence.</title>
        <authorList>
            <person name="Tuo L."/>
        </authorList>
    </citation>
    <scope>NUCLEOTIDE SEQUENCE [LARGE SCALE GENOMIC DNA]</scope>
    <source>
        <strain evidence="9 10">N5BH11</strain>
    </source>
</reference>
<sequence>MLAVLEGLATIAVVVAVGYLLGRSKVLPDTAPVVLSRLVFFVATPCLLLQTLSRAPVSVVLSGALPVTAIATSTCALVFVLVARLWWKRPLATVVIGGLASSYVNAGNLGIPLAVFVLGDAAYVAPVMLFQLVVLAPVAMVFLDISETGRRPSWRRVLAQPVRNPIILGSAVGVVLALTGTKIPEPVAAPLGLIAGLAVPAALIAYGISLRGAPVPGRGGNRRELVLVASLKLLVLPVLAFVMARFVFGLSGVALLGATLCGALPTAQNVFTYAVRYQAAVPMARDAVTLTTVAAIPVLVVIATLLG</sequence>
<gene>
    <name evidence="9" type="ORF">FDO65_11805</name>
</gene>
<feature type="transmembrane region" description="Helical" evidence="8">
    <location>
        <begin position="287"/>
        <end position="306"/>
    </location>
</feature>
<feature type="transmembrane region" description="Helical" evidence="8">
    <location>
        <begin position="123"/>
        <end position="145"/>
    </location>
</feature>
<evidence type="ECO:0000256" key="7">
    <source>
        <dbReference type="ARBA" id="ARBA00023136"/>
    </source>
</evidence>
<feature type="transmembrane region" description="Helical" evidence="8">
    <location>
        <begin position="166"/>
        <end position="183"/>
    </location>
</feature>
<feature type="transmembrane region" description="Helical" evidence="8">
    <location>
        <begin position="94"/>
        <end position="117"/>
    </location>
</feature>
<keyword evidence="10" id="KW-1185">Reference proteome</keyword>
<keyword evidence="6 8" id="KW-1133">Transmembrane helix</keyword>
<evidence type="ECO:0000256" key="5">
    <source>
        <dbReference type="ARBA" id="ARBA00022692"/>
    </source>
</evidence>
<feature type="transmembrane region" description="Helical" evidence="8">
    <location>
        <begin position="225"/>
        <end position="248"/>
    </location>
</feature>
<dbReference type="PANTHER" id="PTHR36838">
    <property type="entry name" value="AUXIN EFFLUX CARRIER FAMILY PROTEIN"/>
    <property type="match status" value="1"/>
</dbReference>
<keyword evidence="3" id="KW-0813">Transport</keyword>
<organism evidence="9 10">
    <name type="scientific">Nakamurella flava</name>
    <dbReference type="NCBI Taxonomy" id="2576308"/>
    <lineage>
        <taxon>Bacteria</taxon>
        <taxon>Bacillati</taxon>
        <taxon>Actinomycetota</taxon>
        <taxon>Actinomycetes</taxon>
        <taxon>Nakamurellales</taxon>
        <taxon>Nakamurellaceae</taxon>
        <taxon>Nakamurella</taxon>
    </lineage>
</organism>
<evidence type="ECO:0000313" key="10">
    <source>
        <dbReference type="Proteomes" id="UP000306985"/>
    </source>
</evidence>
<dbReference type="InterPro" id="IPR038770">
    <property type="entry name" value="Na+/solute_symporter_sf"/>
</dbReference>
<protein>
    <submittedName>
        <fullName evidence="9">AEC family transporter</fullName>
    </submittedName>
</protein>
<dbReference type="Gene3D" id="1.20.1530.20">
    <property type="match status" value="1"/>
</dbReference>
<feature type="transmembrane region" description="Helical" evidence="8">
    <location>
        <begin position="6"/>
        <end position="22"/>
    </location>
</feature>
<proteinExistence type="inferred from homology"/>
<dbReference type="GO" id="GO:0005886">
    <property type="term" value="C:plasma membrane"/>
    <property type="evidence" value="ECO:0007669"/>
    <property type="project" value="UniProtKB-SubCell"/>
</dbReference>
<dbReference type="OrthoDB" id="5405318at2"/>
<accession>A0A4U6QE88</accession>
<comment type="subcellular location">
    <subcellularLocation>
        <location evidence="1">Cell membrane</location>
        <topology evidence="1">Multi-pass membrane protein</topology>
    </subcellularLocation>
</comment>
<evidence type="ECO:0000313" key="9">
    <source>
        <dbReference type="EMBL" id="TKV58269.1"/>
    </source>
</evidence>
<dbReference type="GO" id="GO:0055085">
    <property type="term" value="P:transmembrane transport"/>
    <property type="evidence" value="ECO:0007669"/>
    <property type="project" value="InterPro"/>
</dbReference>
<dbReference type="AlphaFoldDB" id="A0A4U6QE88"/>
<feature type="transmembrane region" description="Helical" evidence="8">
    <location>
        <begin position="34"/>
        <end position="52"/>
    </location>
</feature>
<keyword evidence="4" id="KW-1003">Cell membrane</keyword>
<evidence type="ECO:0000256" key="4">
    <source>
        <dbReference type="ARBA" id="ARBA00022475"/>
    </source>
</evidence>
<dbReference type="PANTHER" id="PTHR36838:SF1">
    <property type="entry name" value="SLR1864 PROTEIN"/>
    <property type="match status" value="1"/>
</dbReference>
<comment type="similarity">
    <text evidence="2">Belongs to the auxin efflux carrier (TC 2.A.69) family.</text>
</comment>
<keyword evidence="7 8" id="KW-0472">Membrane</keyword>
<dbReference type="EMBL" id="SZZH01000003">
    <property type="protein sequence ID" value="TKV58269.1"/>
    <property type="molecule type" value="Genomic_DNA"/>
</dbReference>
<feature type="transmembrane region" description="Helical" evidence="8">
    <location>
        <begin position="64"/>
        <end position="87"/>
    </location>
</feature>
<feature type="transmembrane region" description="Helical" evidence="8">
    <location>
        <begin position="189"/>
        <end position="213"/>
    </location>
</feature>
<feature type="transmembrane region" description="Helical" evidence="8">
    <location>
        <begin position="254"/>
        <end position="275"/>
    </location>
</feature>
<name>A0A4U6QE88_9ACTN</name>
<keyword evidence="5 8" id="KW-0812">Transmembrane</keyword>
<dbReference type="RefSeq" id="WP_137449932.1">
    <property type="nucleotide sequence ID" value="NZ_SZZH01000003.1"/>
</dbReference>
<evidence type="ECO:0000256" key="3">
    <source>
        <dbReference type="ARBA" id="ARBA00022448"/>
    </source>
</evidence>
<evidence type="ECO:0000256" key="2">
    <source>
        <dbReference type="ARBA" id="ARBA00010145"/>
    </source>
</evidence>
<evidence type="ECO:0000256" key="1">
    <source>
        <dbReference type="ARBA" id="ARBA00004651"/>
    </source>
</evidence>
<dbReference type="Pfam" id="PF03547">
    <property type="entry name" value="Mem_trans"/>
    <property type="match status" value="2"/>
</dbReference>
<evidence type="ECO:0000256" key="6">
    <source>
        <dbReference type="ARBA" id="ARBA00022989"/>
    </source>
</evidence>
<evidence type="ECO:0000256" key="8">
    <source>
        <dbReference type="SAM" id="Phobius"/>
    </source>
</evidence>